<evidence type="ECO:0000313" key="3">
    <source>
        <dbReference type="Proteomes" id="UP000187074"/>
    </source>
</evidence>
<dbReference type="RefSeq" id="WP_076323457.1">
    <property type="nucleotide sequence ID" value="NZ_MRTF01000005.1"/>
</dbReference>
<reference evidence="2 3" key="1">
    <citation type="submission" date="2016-11" db="EMBL/GenBank/DDBJ databases">
        <title>Paenibacillus species isolates.</title>
        <authorList>
            <person name="Beno S.M."/>
        </authorList>
    </citation>
    <scope>NUCLEOTIDE SEQUENCE [LARGE SCALE GENOMIC DNA]</scope>
    <source>
        <strain evidence="2 3">FSL F4-0100</strain>
    </source>
</reference>
<evidence type="ECO:0000256" key="1">
    <source>
        <dbReference type="SAM" id="SignalP"/>
    </source>
</evidence>
<name>A0A1R1B117_PAELA</name>
<organism evidence="2 3">
    <name type="scientific">Paenibacillus lautus</name>
    <name type="common">Bacillus lautus</name>
    <dbReference type="NCBI Taxonomy" id="1401"/>
    <lineage>
        <taxon>Bacteria</taxon>
        <taxon>Bacillati</taxon>
        <taxon>Bacillota</taxon>
        <taxon>Bacilli</taxon>
        <taxon>Bacillales</taxon>
        <taxon>Paenibacillaceae</taxon>
        <taxon>Paenibacillus</taxon>
    </lineage>
</organism>
<dbReference type="OrthoDB" id="9997at2"/>
<dbReference type="AlphaFoldDB" id="A0A1R1B117"/>
<proteinExistence type="predicted"/>
<dbReference type="EMBL" id="MRTF01000005">
    <property type="protein sequence ID" value="OME92200.1"/>
    <property type="molecule type" value="Genomic_DNA"/>
</dbReference>
<feature type="signal peptide" evidence="1">
    <location>
        <begin position="1"/>
        <end position="26"/>
    </location>
</feature>
<accession>A0A1R1B117</accession>
<dbReference type="SUPFAM" id="SSF89550">
    <property type="entry name" value="PHP domain-like"/>
    <property type="match status" value="1"/>
</dbReference>
<keyword evidence="1" id="KW-0732">Signal</keyword>
<dbReference type="Proteomes" id="UP000187074">
    <property type="component" value="Unassembled WGS sequence"/>
</dbReference>
<feature type="chain" id="PRO_5012570981" evidence="1">
    <location>
        <begin position="27"/>
        <end position="533"/>
    </location>
</feature>
<protein>
    <submittedName>
        <fullName evidence="2">S-layer protein</fullName>
    </submittedName>
</protein>
<gene>
    <name evidence="2" type="ORF">BK123_16445</name>
</gene>
<dbReference type="InterPro" id="IPR016195">
    <property type="entry name" value="Pol/histidinol_Pase-like"/>
</dbReference>
<dbReference type="STRING" id="1401.BK123_16445"/>
<sequence>MQLKKKTIMVLALSLSILSQGMIVHAKEDGARFKPEGNGKWMTGEYHAHTYQSDDASQSLQELLDNGFQKYGLDWIAVSDHLRVSKRDDEGNPLAGGSIPFSKGMAQYQIPKIQQLQEAGKYKNNIIFSGFEWDMPTYEHVGIGIIAGKFGSESSLKAARKFEYLFTDRDEAMFDPKDVADWKKQDSRAYTTAEDARTALAWLQENYGNSSYALLNHPSRKTVYTIADIRDFNNIAPNVVFGMEGMPGNQMEPDRGGLNLTTPENRTYGGADFMIAKVGGVWDALLGEGREFWNFANSDSHFEISENRLYSSGYWPGQYAKNYTWVNGKDMQSVLDGMRSGKSFSVYGDLINALDYRVRHGNKQAEMGSNLQVKKGNPIEITIRFKSPNKNNNGDSVTVDHVDLISGDVTGKVQPGTAAYSKSTNDSTKVVKRFTSKDWKIDRDGYNVITYRTKATKDQYFRLRGTNLGVNVAGETSNGNPLIDPKTDIEDNEQRFEEINKRNYSDLWFYSNPIFVSVEDKTVKDSNKQGKHL</sequence>
<comment type="caution">
    <text evidence="2">The sequence shown here is derived from an EMBL/GenBank/DDBJ whole genome shotgun (WGS) entry which is preliminary data.</text>
</comment>
<evidence type="ECO:0000313" key="2">
    <source>
        <dbReference type="EMBL" id="OME92200.1"/>
    </source>
</evidence>
<dbReference type="Gene3D" id="3.20.20.140">
    <property type="entry name" value="Metal-dependent hydrolases"/>
    <property type="match status" value="1"/>
</dbReference>